<feature type="domain" description="4Fe-4S ferredoxin-type" evidence="4">
    <location>
        <begin position="1"/>
        <end position="30"/>
    </location>
</feature>
<keyword evidence="1" id="KW-0479">Metal-binding</keyword>
<reference evidence="5 6" key="1">
    <citation type="submission" date="2016-10" db="EMBL/GenBank/DDBJ databases">
        <authorList>
            <person name="de Groot N.N."/>
        </authorList>
    </citation>
    <scope>NUCLEOTIDE SEQUENCE [LARGE SCALE GENOMIC DNA]</scope>
    <source>
        <strain evidence="5 6">S137</strain>
    </source>
</reference>
<evidence type="ECO:0000256" key="1">
    <source>
        <dbReference type="ARBA" id="ARBA00022723"/>
    </source>
</evidence>
<dbReference type="SUPFAM" id="SSF54862">
    <property type="entry name" value="4Fe-4S ferredoxins"/>
    <property type="match status" value="1"/>
</dbReference>
<dbReference type="RefSeq" id="WP_074571385.1">
    <property type="nucleotide sequence ID" value="NZ_FNJQ01000004.1"/>
</dbReference>
<evidence type="ECO:0000256" key="2">
    <source>
        <dbReference type="ARBA" id="ARBA00023004"/>
    </source>
</evidence>
<keyword evidence="3" id="KW-0411">Iron-sulfur</keyword>
<name>A0A1H0NYF9_SELRU</name>
<evidence type="ECO:0000256" key="3">
    <source>
        <dbReference type="ARBA" id="ARBA00023014"/>
    </source>
</evidence>
<dbReference type="Proteomes" id="UP000182412">
    <property type="component" value="Unassembled WGS sequence"/>
</dbReference>
<dbReference type="PROSITE" id="PS00198">
    <property type="entry name" value="4FE4S_FER_1"/>
    <property type="match status" value="1"/>
</dbReference>
<proteinExistence type="predicted"/>
<dbReference type="GO" id="GO:0051536">
    <property type="term" value="F:iron-sulfur cluster binding"/>
    <property type="evidence" value="ECO:0007669"/>
    <property type="project" value="UniProtKB-KW"/>
</dbReference>
<evidence type="ECO:0000313" key="6">
    <source>
        <dbReference type="Proteomes" id="UP000182412"/>
    </source>
</evidence>
<evidence type="ECO:0000313" key="5">
    <source>
        <dbReference type="EMBL" id="SDO97465.1"/>
    </source>
</evidence>
<dbReference type="AlphaFoldDB" id="A0A1H0NYF9"/>
<dbReference type="InterPro" id="IPR052977">
    <property type="entry name" value="Polyferredoxin-like_ET"/>
</dbReference>
<protein>
    <submittedName>
        <fullName evidence="5">Coenzyme F420-reducing hydrogenase, beta subunit</fullName>
    </submittedName>
</protein>
<organism evidence="5 6">
    <name type="scientific">Selenomonas ruminantium</name>
    <dbReference type="NCBI Taxonomy" id="971"/>
    <lineage>
        <taxon>Bacteria</taxon>
        <taxon>Bacillati</taxon>
        <taxon>Bacillota</taxon>
        <taxon>Negativicutes</taxon>
        <taxon>Selenomonadales</taxon>
        <taxon>Selenomonadaceae</taxon>
        <taxon>Selenomonas</taxon>
    </lineage>
</organism>
<feature type="domain" description="4Fe-4S ferredoxin-type" evidence="4">
    <location>
        <begin position="35"/>
        <end position="66"/>
    </location>
</feature>
<dbReference type="PANTHER" id="PTHR43193:SF2">
    <property type="entry name" value="POLYFERREDOXIN PROTEIN FWDF"/>
    <property type="match status" value="1"/>
</dbReference>
<dbReference type="Pfam" id="PF12838">
    <property type="entry name" value="Fer4_7"/>
    <property type="match status" value="1"/>
</dbReference>
<dbReference type="Pfam" id="PF04432">
    <property type="entry name" value="FrhB_FdhB_C"/>
    <property type="match status" value="1"/>
</dbReference>
<evidence type="ECO:0000259" key="4">
    <source>
        <dbReference type="PROSITE" id="PS51379"/>
    </source>
</evidence>
<dbReference type="OrthoDB" id="430408at2"/>
<dbReference type="PANTHER" id="PTHR43193">
    <property type="match status" value="1"/>
</dbReference>
<gene>
    <name evidence="5" type="ORF">SAMN05216366_10425</name>
</gene>
<dbReference type="GO" id="GO:0046872">
    <property type="term" value="F:metal ion binding"/>
    <property type="evidence" value="ECO:0007669"/>
    <property type="project" value="UniProtKB-KW"/>
</dbReference>
<dbReference type="Gene3D" id="3.30.70.20">
    <property type="match status" value="1"/>
</dbReference>
<dbReference type="InterPro" id="IPR007525">
    <property type="entry name" value="FrhB_FdhB_C"/>
</dbReference>
<dbReference type="PROSITE" id="PS51379">
    <property type="entry name" value="4FE4S_FER_2"/>
    <property type="match status" value="2"/>
</dbReference>
<keyword evidence="2" id="KW-0408">Iron</keyword>
<accession>A0A1H0NYF9</accession>
<dbReference type="EMBL" id="FNJQ01000004">
    <property type="protein sequence ID" value="SDO97465.1"/>
    <property type="molecule type" value="Genomic_DNA"/>
</dbReference>
<sequence>MIKIEREEDCCGCSACMAACPVDAIKMLADEEGFLYPKVDKDKCVNCGKCDRICRIKNPVVEVSKEQKAYLFQLQDKKMRLDSTSGGAFTAIASAVLRNGGVVFGAAYTDDLRVIHTYVEKEEDLWRFRNSKYVQSDVRNSFREVKAFLQQGRKVCFSGTPCQVEGLHSYLGNVDKEKSLILVDLVCHAVPSPLFWEKYVAWQQERLSSEIGNIRFRDKRHYGYKYPQMVIEDKAGNVIYHNGVESDPYLRAFFSNLSDRPSCYECKFKKRYRVSDMTIWDCFDVGLKAPNMDDDQGTTNILTHTSKGEKFLHEILMSTDRIECIDPDYCVKGMWELVYSVSKNNWRDEFFKDVSSNGMEYLIDKYFPDTSVIKAKRLLRKTLICMGIYGMIKKCIMIIRR</sequence>
<dbReference type="InterPro" id="IPR017896">
    <property type="entry name" value="4Fe4S_Fe-S-bd"/>
</dbReference>
<dbReference type="InterPro" id="IPR017900">
    <property type="entry name" value="4Fe4S_Fe_S_CS"/>
</dbReference>